<dbReference type="AlphaFoldDB" id="A0AAP1DXJ9"/>
<organism evidence="2 3">
    <name type="scientific">Bacillus subtilis</name>
    <dbReference type="NCBI Taxonomy" id="1423"/>
    <lineage>
        <taxon>Bacteria</taxon>
        <taxon>Bacillati</taxon>
        <taxon>Bacillota</taxon>
        <taxon>Bacilli</taxon>
        <taxon>Bacillales</taxon>
        <taxon>Bacillaceae</taxon>
        <taxon>Bacillus</taxon>
    </lineage>
</organism>
<accession>A0AAP1DXJ9</accession>
<dbReference type="Proteomes" id="UP000076442">
    <property type="component" value="Unassembled WGS sequence"/>
</dbReference>
<reference evidence="2 3" key="1">
    <citation type="submission" date="2015-09" db="EMBL/GenBank/DDBJ databases">
        <title>Spore heat resistance.</title>
        <authorList>
            <person name="Boekhorst J."/>
            <person name="Berendsen E.M."/>
            <person name="Wells-Bennik M.H."/>
            <person name="Kuipers O.P."/>
        </authorList>
    </citation>
    <scope>NUCLEOTIDE SEQUENCE [LARGE SCALE GENOMIC DNA]</scope>
    <source>
        <strain evidence="2 3">B4122</strain>
    </source>
</reference>
<proteinExistence type="predicted"/>
<gene>
    <name evidence="2" type="ORF">B4122_4288</name>
</gene>
<sequence length="68" mass="8162">MNVSYFCFLNHFLSEINYLYFIGFMAHFVRFCFKISYLGIYRTKKQPSPWRRLLSSYANSLSINEISS</sequence>
<feature type="transmembrane region" description="Helical" evidence="1">
    <location>
        <begin position="18"/>
        <end position="41"/>
    </location>
</feature>
<protein>
    <submittedName>
        <fullName evidence="2">Uncharacterized protein</fullName>
    </submittedName>
</protein>
<evidence type="ECO:0000313" key="2">
    <source>
        <dbReference type="EMBL" id="KZD88338.1"/>
    </source>
</evidence>
<comment type="caution">
    <text evidence="2">The sequence shown here is derived from an EMBL/GenBank/DDBJ whole genome shotgun (WGS) entry which is preliminary data.</text>
</comment>
<name>A0AAP1DXJ9_BACIU</name>
<evidence type="ECO:0000313" key="3">
    <source>
        <dbReference type="Proteomes" id="UP000076442"/>
    </source>
</evidence>
<keyword evidence="1" id="KW-0472">Membrane</keyword>
<keyword evidence="1" id="KW-0812">Transmembrane</keyword>
<dbReference type="EMBL" id="LJZV01000027">
    <property type="protein sequence ID" value="KZD88338.1"/>
    <property type="molecule type" value="Genomic_DNA"/>
</dbReference>
<keyword evidence="1" id="KW-1133">Transmembrane helix</keyword>
<evidence type="ECO:0000256" key="1">
    <source>
        <dbReference type="SAM" id="Phobius"/>
    </source>
</evidence>